<name>A0A7H8QIQ9_TALRU</name>
<dbReference type="InterPro" id="IPR036291">
    <property type="entry name" value="NAD(P)-bd_dom_sf"/>
</dbReference>
<evidence type="ECO:0000256" key="3">
    <source>
        <dbReference type="ARBA" id="ARBA00023002"/>
    </source>
</evidence>
<keyword evidence="2" id="KW-0521">NADP</keyword>
<comment type="similarity">
    <text evidence="1 4">Belongs to the short-chain dehydrogenases/reductases (SDR) family.</text>
</comment>
<dbReference type="Pfam" id="PF00106">
    <property type="entry name" value="adh_short"/>
    <property type="match status" value="1"/>
</dbReference>
<evidence type="ECO:0000256" key="2">
    <source>
        <dbReference type="ARBA" id="ARBA00022857"/>
    </source>
</evidence>
<dbReference type="PROSITE" id="PS00061">
    <property type="entry name" value="ADH_SHORT"/>
    <property type="match status" value="1"/>
</dbReference>
<dbReference type="PRINTS" id="PR00080">
    <property type="entry name" value="SDRFAMILY"/>
</dbReference>
<dbReference type="AlphaFoldDB" id="A0A7H8QIQ9"/>
<gene>
    <name evidence="5" type="ORF">TRUGW13939_00918</name>
</gene>
<dbReference type="OrthoDB" id="5371740at2759"/>
<sequence>MSLITPNQSLITSSVKDLVVVLTGGAQGVGRNVVEQLYSAGAKVIFGDVDDNLARQVISSLTSTSSSSSSDQDPGVHFVHCDTSSYNDQLSLFQTAYSRYQRIDVVIANAAVSLPRDPFSAANLTNEAILTAPTMAEVDINLKGVLYTARLGYYYLRKNPNPEHRGDLVLVSSIAGFKECEGLVSYTASKHGVIGVMRGLALQAAKEGVKINTICPWMTKTRMVRGIEKGWFDLGLPSNEPADVAQAILICATANRSPTPEQGHQGAVLPFSGKILWVGGGKSYEIEDRLQSLEPEWLGHENSEILKKGQEYLHSAETSWDNK</sequence>
<evidence type="ECO:0000256" key="1">
    <source>
        <dbReference type="ARBA" id="ARBA00006484"/>
    </source>
</evidence>
<dbReference type="PRINTS" id="PR00081">
    <property type="entry name" value="GDHRDH"/>
</dbReference>
<accession>A0A7H8QIQ9</accession>
<evidence type="ECO:0000256" key="4">
    <source>
        <dbReference type="RuleBase" id="RU000363"/>
    </source>
</evidence>
<keyword evidence="3" id="KW-0560">Oxidoreductase</keyword>
<dbReference type="Proteomes" id="UP000509510">
    <property type="component" value="Chromosome I"/>
</dbReference>
<dbReference type="EMBL" id="CP055898">
    <property type="protein sequence ID" value="QKX53838.1"/>
    <property type="molecule type" value="Genomic_DNA"/>
</dbReference>
<organism evidence="5 6">
    <name type="scientific">Talaromyces rugulosus</name>
    <name type="common">Penicillium rugulosum</name>
    <dbReference type="NCBI Taxonomy" id="121627"/>
    <lineage>
        <taxon>Eukaryota</taxon>
        <taxon>Fungi</taxon>
        <taxon>Dikarya</taxon>
        <taxon>Ascomycota</taxon>
        <taxon>Pezizomycotina</taxon>
        <taxon>Eurotiomycetes</taxon>
        <taxon>Eurotiomycetidae</taxon>
        <taxon>Eurotiales</taxon>
        <taxon>Trichocomaceae</taxon>
        <taxon>Talaromyces</taxon>
        <taxon>Talaromyces sect. Islandici</taxon>
    </lineage>
</organism>
<protein>
    <recommendedName>
        <fullName evidence="7">3-hydroxyacyl-CoA dehydrogenase</fullName>
    </recommendedName>
</protein>
<dbReference type="KEGG" id="trg:TRUGW13939_00918"/>
<dbReference type="InterPro" id="IPR002347">
    <property type="entry name" value="SDR_fam"/>
</dbReference>
<evidence type="ECO:0000313" key="6">
    <source>
        <dbReference type="Proteomes" id="UP000509510"/>
    </source>
</evidence>
<dbReference type="GO" id="GO:0016491">
    <property type="term" value="F:oxidoreductase activity"/>
    <property type="evidence" value="ECO:0007669"/>
    <property type="project" value="UniProtKB-KW"/>
</dbReference>
<dbReference type="Gene3D" id="3.40.50.720">
    <property type="entry name" value="NAD(P)-binding Rossmann-like Domain"/>
    <property type="match status" value="1"/>
</dbReference>
<evidence type="ECO:0000313" key="5">
    <source>
        <dbReference type="EMBL" id="QKX53838.1"/>
    </source>
</evidence>
<evidence type="ECO:0008006" key="7">
    <source>
        <dbReference type="Google" id="ProtNLM"/>
    </source>
</evidence>
<dbReference type="PANTHER" id="PTHR43180">
    <property type="entry name" value="3-OXOACYL-(ACYL-CARRIER-PROTEIN) REDUCTASE (AFU_ORTHOLOGUE AFUA_6G11210)"/>
    <property type="match status" value="1"/>
</dbReference>
<reference evidence="6" key="1">
    <citation type="submission" date="2020-06" db="EMBL/GenBank/DDBJ databases">
        <title>A chromosome-scale genome assembly of Talaromyces rugulosus W13939.</title>
        <authorList>
            <person name="Wang B."/>
            <person name="Guo L."/>
            <person name="Ye K."/>
            <person name="Wang L."/>
        </authorList>
    </citation>
    <scope>NUCLEOTIDE SEQUENCE [LARGE SCALE GENOMIC DNA]</scope>
    <source>
        <strain evidence="6">W13939</strain>
    </source>
</reference>
<dbReference type="RefSeq" id="XP_035340017.1">
    <property type="nucleotide sequence ID" value="XM_035484124.1"/>
</dbReference>
<dbReference type="SUPFAM" id="SSF51735">
    <property type="entry name" value="NAD(P)-binding Rossmann-fold domains"/>
    <property type="match status" value="1"/>
</dbReference>
<dbReference type="PANTHER" id="PTHR43180:SF86">
    <property type="entry name" value="DEHYDROGENASE, PUTATIVE (AFU_ORTHOLOGUE AFUA_3G00290)-RELATED"/>
    <property type="match status" value="1"/>
</dbReference>
<proteinExistence type="inferred from homology"/>
<dbReference type="GeneID" id="55988431"/>
<keyword evidence="6" id="KW-1185">Reference proteome</keyword>
<dbReference type="InterPro" id="IPR020904">
    <property type="entry name" value="Sc_DH/Rdtase_CS"/>
</dbReference>